<reference evidence="2" key="1">
    <citation type="submission" date="2023-10" db="EMBL/GenBank/DDBJ databases">
        <authorList>
            <person name="Chen Y."/>
            <person name="Shah S."/>
            <person name="Dougan E. K."/>
            <person name="Thang M."/>
            <person name="Chan C."/>
        </authorList>
    </citation>
    <scope>NUCLEOTIDE SEQUENCE [LARGE SCALE GENOMIC DNA]</scope>
</reference>
<name>A0ABN9QXY9_9DINO</name>
<comment type="caution">
    <text evidence="2">The sequence shown here is derived from an EMBL/GenBank/DDBJ whole genome shotgun (WGS) entry which is preliminary data.</text>
</comment>
<evidence type="ECO:0000313" key="2">
    <source>
        <dbReference type="EMBL" id="CAK0810088.1"/>
    </source>
</evidence>
<gene>
    <name evidence="2" type="ORF">PCOR1329_LOCUS15157</name>
</gene>
<protein>
    <submittedName>
        <fullName evidence="2">Uncharacterized protein</fullName>
    </submittedName>
</protein>
<sequence>MGGELGSTWGQGHCCRHPISRQRLDGQEELLAEQVHLLRQIVRCQAEDLSEYEREHSQAQPRPPLAARAGTPQSASTPTLARGQPRGSAGSHAAELRAAAAEVERLHAELALWRSADDRWSLDLGPAAVGPALGSCERPLGVDERSLLDQELAQVRDRIDELSSPAPFRRPELAAAAADVAVLRSAVAAERRSLVLAAEQLSLARRALEEDRAAHAAAADALASEEAALLDRQVEAEADLSRAQAVQLLGVQDALVALGPQLRRAREEGAELRASLEQNQAALRRLVQ</sequence>
<organism evidence="2 3">
    <name type="scientific">Prorocentrum cordatum</name>
    <dbReference type="NCBI Taxonomy" id="2364126"/>
    <lineage>
        <taxon>Eukaryota</taxon>
        <taxon>Sar</taxon>
        <taxon>Alveolata</taxon>
        <taxon>Dinophyceae</taxon>
        <taxon>Prorocentrales</taxon>
        <taxon>Prorocentraceae</taxon>
        <taxon>Prorocentrum</taxon>
    </lineage>
</organism>
<keyword evidence="3" id="KW-1185">Reference proteome</keyword>
<dbReference type="Proteomes" id="UP001189429">
    <property type="component" value="Unassembled WGS sequence"/>
</dbReference>
<dbReference type="EMBL" id="CAUYUJ010004559">
    <property type="protein sequence ID" value="CAK0810088.1"/>
    <property type="molecule type" value="Genomic_DNA"/>
</dbReference>
<evidence type="ECO:0000256" key="1">
    <source>
        <dbReference type="SAM" id="MobiDB-lite"/>
    </source>
</evidence>
<proteinExistence type="predicted"/>
<accession>A0ABN9QXY9</accession>
<feature type="region of interest" description="Disordered" evidence="1">
    <location>
        <begin position="52"/>
        <end position="95"/>
    </location>
</feature>
<evidence type="ECO:0000313" key="3">
    <source>
        <dbReference type="Proteomes" id="UP001189429"/>
    </source>
</evidence>